<evidence type="ECO:0000313" key="3">
    <source>
        <dbReference type="Proteomes" id="UP001216390"/>
    </source>
</evidence>
<protein>
    <submittedName>
        <fullName evidence="2">Uncharacterized protein</fullName>
    </submittedName>
</protein>
<organism evidence="2 3">
    <name type="scientific">Iamia majanohamensis</name>
    <dbReference type="NCBI Taxonomy" id="467976"/>
    <lineage>
        <taxon>Bacteria</taxon>
        <taxon>Bacillati</taxon>
        <taxon>Actinomycetota</taxon>
        <taxon>Acidimicrobiia</taxon>
        <taxon>Acidimicrobiales</taxon>
        <taxon>Iamiaceae</taxon>
        <taxon>Iamia</taxon>
    </lineage>
</organism>
<keyword evidence="3" id="KW-1185">Reference proteome</keyword>
<gene>
    <name evidence="2" type="ORF">PO878_11240</name>
</gene>
<reference evidence="2" key="1">
    <citation type="submission" date="2023-01" db="EMBL/GenBank/DDBJ databases">
        <title>The diversity of Class Acidimicrobiia in South China Sea sediment environments and the proposal of Iamia marina sp. nov., a novel species of the genus Iamia.</title>
        <authorList>
            <person name="He Y."/>
            <person name="Tian X."/>
        </authorList>
    </citation>
    <scope>NUCLEOTIDE SEQUENCE</scope>
    <source>
        <strain evidence="2">DSM 19957</strain>
    </source>
</reference>
<dbReference type="EMBL" id="CP116942">
    <property type="protein sequence ID" value="WCO65072.1"/>
    <property type="molecule type" value="Genomic_DNA"/>
</dbReference>
<proteinExistence type="predicted"/>
<feature type="compositionally biased region" description="Pro residues" evidence="1">
    <location>
        <begin position="1"/>
        <end position="16"/>
    </location>
</feature>
<dbReference type="AlphaFoldDB" id="A0AAE9Y9W6"/>
<dbReference type="Proteomes" id="UP001216390">
    <property type="component" value="Chromosome"/>
</dbReference>
<sequence>MPSPAETPPADFPPEPWRQATVPEPPADGDLSFACPRCGATATASTYGPCPGCRTELRARLGGEQREVAQGDYVPKMNVTPNAVALKD</sequence>
<evidence type="ECO:0000313" key="2">
    <source>
        <dbReference type="EMBL" id="WCO65072.1"/>
    </source>
</evidence>
<feature type="region of interest" description="Disordered" evidence="1">
    <location>
        <begin position="1"/>
        <end position="31"/>
    </location>
</feature>
<accession>A0AAE9Y9W6</accession>
<dbReference type="KEGG" id="ima:PO878_11240"/>
<name>A0AAE9Y9W6_9ACTN</name>
<dbReference type="RefSeq" id="WP_272734597.1">
    <property type="nucleotide sequence ID" value="NZ_CP116942.1"/>
</dbReference>
<evidence type="ECO:0000256" key="1">
    <source>
        <dbReference type="SAM" id="MobiDB-lite"/>
    </source>
</evidence>